<dbReference type="InterPro" id="IPR028250">
    <property type="entry name" value="DsbDN"/>
</dbReference>
<dbReference type="GO" id="GO:0045454">
    <property type="term" value="P:cell redox homeostasis"/>
    <property type="evidence" value="ECO:0007669"/>
    <property type="project" value="TreeGrafter"/>
</dbReference>
<dbReference type="EMBL" id="UINC01112624">
    <property type="protein sequence ID" value="SVC81705.1"/>
    <property type="molecule type" value="Genomic_DNA"/>
</dbReference>
<evidence type="ECO:0000259" key="1">
    <source>
        <dbReference type="Pfam" id="PF11412"/>
    </source>
</evidence>
<protein>
    <recommendedName>
        <fullName evidence="1">Thiol:disulfide interchange protein DsbD N-terminal domain-containing protein</fullName>
    </recommendedName>
</protein>
<name>A0A382Q9V5_9ZZZZ</name>
<dbReference type="InterPro" id="IPR036929">
    <property type="entry name" value="DsbDN_sf"/>
</dbReference>
<gene>
    <name evidence="2" type="ORF">METZ01_LOCUS334559</name>
</gene>
<reference evidence="2" key="1">
    <citation type="submission" date="2018-05" db="EMBL/GenBank/DDBJ databases">
        <authorList>
            <person name="Lanie J.A."/>
            <person name="Ng W.-L."/>
            <person name="Kazmierczak K.M."/>
            <person name="Andrzejewski T.M."/>
            <person name="Davidsen T.M."/>
            <person name="Wayne K.J."/>
            <person name="Tettelin H."/>
            <person name="Glass J.I."/>
            <person name="Rusch D."/>
            <person name="Podicherti R."/>
            <person name="Tsui H.-C.T."/>
            <person name="Winkler M.E."/>
        </authorList>
    </citation>
    <scope>NUCLEOTIDE SEQUENCE</scope>
</reference>
<dbReference type="Gene3D" id="2.60.40.1250">
    <property type="entry name" value="Thiol:disulfide interchange protein DsbD, N-terminal domain"/>
    <property type="match status" value="1"/>
</dbReference>
<dbReference type="SUPFAM" id="SSF74863">
    <property type="entry name" value="Thiol:disulfide interchange protein DsbD, N-terminal domain (DsbD-alpha)"/>
    <property type="match status" value="1"/>
</dbReference>
<evidence type="ECO:0000313" key="2">
    <source>
        <dbReference type="EMBL" id="SVC81705.1"/>
    </source>
</evidence>
<organism evidence="2">
    <name type="scientific">marine metagenome</name>
    <dbReference type="NCBI Taxonomy" id="408172"/>
    <lineage>
        <taxon>unclassified sequences</taxon>
        <taxon>metagenomes</taxon>
        <taxon>ecological metagenomes</taxon>
    </lineage>
</organism>
<dbReference type="GO" id="GO:0015035">
    <property type="term" value="F:protein-disulfide reductase activity"/>
    <property type="evidence" value="ECO:0007669"/>
    <property type="project" value="TreeGrafter"/>
</dbReference>
<feature type="domain" description="Thiol:disulfide interchange protein DsbD N-terminal" evidence="1">
    <location>
        <begin position="18"/>
        <end position="102"/>
    </location>
</feature>
<proteinExistence type="predicted"/>
<sequence>MIGTGWLLAAFASSTLAQDVLRPEEAFRYQTEIRGDEVLVRWIIEPKHYIYRDRMGVRSLTPNIELGEVMFPQGEPHSDEFFGEMEIYRYEALVRVPFQHSTDAPN</sequence>
<accession>A0A382Q9V5</accession>
<dbReference type="PANTHER" id="PTHR32234:SF0">
    <property type="entry name" value="THIOL:DISULFIDE INTERCHANGE PROTEIN DSBD"/>
    <property type="match status" value="1"/>
</dbReference>
<dbReference type="PANTHER" id="PTHR32234">
    <property type="entry name" value="THIOL:DISULFIDE INTERCHANGE PROTEIN DSBD"/>
    <property type="match status" value="1"/>
</dbReference>
<dbReference type="AlphaFoldDB" id="A0A382Q9V5"/>
<feature type="non-terminal residue" evidence="2">
    <location>
        <position position="106"/>
    </location>
</feature>
<dbReference type="Pfam" id="PF11412">
    <property type="entry name" value="DsbD_N"/>
    <property type="match status" value="1"/>
</dbReference>